<reference evidence="1 2" key="1">
    <citation type="submission" date="2020-08" db="EMBL/GenBank/DDBJ databases">
        <title>Genome public.</title>
        <authorList>
            <person name="Liu C."/>
            <person name="Sun Q."/>
        </authorList>
    </citation>
    <scope>NUCLEOTIDE SEQUENCE [LARGE SCALE GENOMIC DNA]</scope>
    <source>
        <strain evidence="1 2">NSJ-56</strain>
    </source>
</reference>
<evidence type="ECO:0000313" key="1">
    <source>
        <dbReference type="EMBL" id="MBC5622676.1"/>
    </source>
</evidence>
<dbReference type="RefSeq" id="WP_186977484.1">
    <property type="nucleotide sequence ID" value="NZ_JACOOH010000007.1"/>
</dbReference>
<proteinExistence type="predicted"/>
<organism evidence="1 2">
    <name type="scientific">Butyricimonas hominis</name>
    <dbReference type="NCBI Taxonomy" id="2763032"/>
    <lineage>
        <taxon>Bacteria</taxon>
        <taxon>Pseudomonadati</taxon>
        <taxon>Bacteroidota</taxon>
        <taxon>Bacteroidia</taxon>
        <taxon>Bacteroidales</taxon>
        <taxon>Odoribacteraceae</taxon>
        <taxon>Butyricimonas</taxon>
    </lineage>
</organism>
<protein>
    <submittedName>
        <fullName evidence="1">Uncharacterized protein</fullName>
    </submittedName>
</protein>
<comment type="caution">
    <text evidence="1">The sequence shown here is derived from an EMBL/GenBank/DDBJ whole genome shotgun (WGS) entry which is preliminary data.</text>
</comment>
<sequence length="128" mass="15465">MPGRKSKKTSRFYFFLRYKGGVFFTKNLLYKKREYHDKNRFRIITWEKTVRGTTATLYWRLGNPVIRRRRNRNVSGKKWKRTPGREQAINKFTNGKRLVTEFLLELGEVSSWRRAARLYSKNGRGVER</sequence>
<keyword evidence="2" id="KW-1185">Reference proteome</keyword>
<gene>
    <name evidence="1" type="ORF">H8S64_16410</name>
</gene>
<name>A0ABR7D437_9BACT</name>
<dbReference type="Proteomes" id="UP000646484">
    <property type="component" value="Unassembled WGS sequence"/>
</dbReference>
<accession>A0ABR7D437</accession>
<dbReference type="EMBL" id="JACOOH010000007">
    <property type="protein sequence ID" value="MBC5622676.1"/>
    <property type="molecule type" value="Genomic_DNA"/>
</dbReference>
<evidence type="ECO:0000313" key="2">
    <source>
        <dbReference type="Proteomes" id="UP000646484"/>
    </source>
</evidence>